<dbReference type="AlphaFoldDB" id="Q54JC3"/>
<comment type="caution">
    <text evidence="1">The sequence shown here is derived from an EMBL/GenBank/DDBJ whole genome shotgun (WGS) entry which is preliminary data.</text>
</comment>
<dbReference type="STRING" id="44689.Q54JC3"/>
<dbReference type="RefSeq" id="XP_636870.1">
    <property type="nucleotide sequence ID" value="XM_631778.1"/>
</dbReference>
<dbReference type="SMR" id="Q54JC3"/>
<dbReference type="InParanoid" id="Q54JC3"/>
<organism evidence="1 2">
    <name type="scientific">Dictyostelium discoideum</name>
    <name type="common">Social amoeba</name>
    <dbReference type="NCBI Taxonomy" id="44689"/>
    <lineage>
        <taxon>Eukaryota</taxon>
        <taxon>Amoebozoa</taxon>
        <taxon>Evosea</taxon>
        <taxon>Eumycetozoa</taxon>
        <taxon>Dictyostelia</taxon>
        <taxon>Dictyosteliales</taxon>
        <taxon>Dictyosteliaceae</taxon>
        <taxon>Dictyostelium</taxon>
    </lineage>
</organism>
<dbReference type="OMA" id="RCEATDS"/>
<dbReference type="SUPFAM" id="SSF52833">
    <property type="entry name" value="Thioredoxin-like"/>
    <property type="match status" value="1"/>
</dbReference>
<proteinExistence type="predicted"/>
<evidence type="ECO:0000313" key="2">
    <source>
        <dbReference type="Proteomes" id="UP000002195"/>
    </source>
</evidence>
<dbReference type="KEGG" id="ddi:DDB_G0288153"/>
<evidence type="ECO:0000313" key="1">
    <source>
        <dbReference type="EMBL" id="EAL63364.1"/>
    </source>
</evidence>
<sequence length="108" mass="12470">MAIIEIKNIQEFEKYKNNLNLFLIITGEKDDMRSITKDILASEKEYENVLFLIFDVKKCKDIQICQTVSSTPTFIISSNGNELERYSGVNIDSILSLVKKISDYKVIR</sequence>
<dbReference type="Proteomes" id="UP000002195">
    <property type="component" value="Unassembled WGS sequence"/>
</dbReference>
<protein>
    <recommendedName>
        <fullName evidence="3">Thioredoxin domain-containing protein</fullName>
    </recommendedName>
</protein>
<accession>Q54JC3</accession>
<dbReference type="GeneID" id="8626482"/>
<reference evidence="1 2" key="1">
    <citation type="journal article" date="2005" name="Nature">
        <title>The genome of the social amoeba Dictyostelium discoideum.</title>
        <authorList>
            <consortium name="The Dictyostelium discoideum Sequencing Consortium"/>
            <person name="Eichinger L."/>
            <person name="Pachebat J.A."/>
            <person name="Glockner G."/>
            <person name="Rajandream M.A."/>
            <person name="Sucgang R."/>
            <person name="Berriman M."/>
            <person name="Song J."/>
            <person name="Olsen R."/>
            <person name="Szafranski K."/>
            <person name="Xu Q."/>
            <person name="Tunggal B."/>
            <person name="Kummerfeld S."/>
            <person name="Madera M."/>
            <person name="Konfortov B.A."/>
            <person name="Rivero F."/>
            <person name="Bankier A.T."/>
            <person name="Lehmann R."/>
            <person name="Hamlin N."/>
            <person name="Davies R."/>
            <person name="Gaudet P."/>
            <person name="Fey P."/>
            <person name="Pilcher K."/>
            <person name="Chen G."/>
            <person name="Saunders D."/>
            <person name="Sodergren E."/>
            <person name="Davis P."/>
            <person name="Kerhornou A."/>
            <person name="Nie X."/>
            <person name="Hall N."/>
            <person name="Anjard C."/>
            <person name="Hemphill L."/>
            <person name="Bason N."/>
            <person name="Farbrother P."/>
            <person name="Desany B."/>
            <person name="Just E."/>
            <person name="Morio T."/>
            <person name="Rost R."/>
            <person name="Churcher C."/>
            <person name="Cooper J."/>
            <person name="Haydock S."/>
            <person name="van Driessche N."/>
            <person name="Cronin A."/>
            <person name="Goodhead I."/>
            <person name="Muzny D."/>
            <person name="Mourier T."/>
            <person name="Pain A."/>
            <person name="Lu M."/>
            <person name="Harper D."/>
            <person name="Lindsay R."/>
            <person name="Hauser H."/>
            <person name="James K."/>
            <person name="Quiles M."/>
            <person name="Madan Babu M."/>
            <person name="Saito T."/>
            <person name="Buchrieser C."/>
            <person name="Wardroper A."/>
            <person name="Felder M."/>
            <person name="Thangavelu M."/>
            <person name="Johnson D."/>
            <person name="Knights A."/>
            <person name="Loulseged H."/>
            <person name="Mungall K."/>
            <person name="Oliver K."/>
            <person name="Price C."/>
            <person name="Quail M.A."/>
            <person name="Urushihara H."/>
            <person name="Hernandez J."/>
            <person name="Rabbinowitsch E."/>
            <person name="Steffen D."/>
            <person name="Sanders M."/>
            <person name="Ma J."/>
            <person name="Kohara Y."/>
            <person name="Sharp S."/>
            <person name="Simmonds M."/>
            <person name="Spiegler S."/>
            <person name="Tivey A."/>
            <person name="Sugano S."/>
            <person name="White B."/>
            <person name="Walker D."/>
            <person name="Woodward J."/>
            <person name="Winckler T."/>
            <person name="Tanaka Y."/>
            <person name="Shaulsky G."/>
            <person name="Schleicher M."/>
            <person name="Weinstock G."/>
            <person name="Rosenthal A."/>
            <person name="Cox E.C."/>
            <person name="Chisholm R.L."/>
            <person name="Gibbs R."/>
            <person name="Loomis W.F."/>
            <person name="Platzer M."/>
            <person name="Kay R.R."/>
            <person name="Williams J."/>
            <person name="Dear P.H."/>
            <person name="Noegel A.A."/>
            <person name="Barrell B."/>
            <person name="Kuspa A."/>
        </authorList>
    </citation>
    <scope>NUCLEOTIDE SEQUENCE [LARGE SCALE GENOMIC DNA]</scope>
    <source>
        <strain evidence="1 2">AX4</strain>
    </source>
</reference>
<gene>
    <name evidence="1" type="ORF">DDB_G0288153</name>
</gene>
<evidence type="ECO:0008006" key="3">
    <source>
        <dbReference type="Google" id="ProtNLM"/>
    </source>
</evidence>
<name>Q54JC3_DICDI</name>
<dbReference type="VEuPathDB" id="AmoebaDB:DDB_G0288153"/>
<dbReference type="dictyBase" id="DDB_G0288153"/>
<dbReference type="PaxDb" id="44689-DDB0187804"/>
<keyword evidence="2" id="KW-1185">Reference proteome</keyword>
<dbReference type="InterPro" id="IPR036249">
    <property type="entry name" value="Thioredoxin-like_sf"/>
</dbReference>
<dbReference type="EMBL" id="AAFI02000109">
    <property type="protein sequence ID" value="EAL63364.1"/>
    <property type="molecule type" value="Genomic_DNA"/>
</dbReference>
<dbReference type="HOGENOM" id="CLU_2201991_0_0_1"/>
<dbReference type="Gene3D" id="3.40.30.10">
    <property type="entry name" value="Glutaredoxin"/>
    <property type="match status" value="1"/>
</dbReference>